<accession>G2Z4Q7</accession>
<dbReference type="Gene3D" id="3.40.1580.10">
    <property type="entry name" value="SMI1/KNR4-like"/>
    <property type="match status" value="1"/>
</dbReference>
<dbReference type="HOGENOM" id="CLU_082074_0_0_10"/>
<dbReference type="InterPro" id="IPR037883">
    <property type="entry name" value="Knr4/Smi1-like_sf"/>
</dbReference>
<evidence type="ECO:0000313" key="2">
    <source>
        <dbReference type="EMBL" id="CCB68544.1"/>
    </source>
</evidence>
<protein>
    <recommendedName>
        <fullName evidence="1">Knr4/Smi1-like domain-containing protein</fullName>
    </recommendedName>
</protein>
<dbReference type="SUPFAM" id="SSF160631">
    <property type="entry name" value="SMI1/KNR4-like"/>
    <property type="match status" value="1"/>
</dbReference>
<keyword evidence="3" id="KW-1185">Reference proteome</keyword>
<feature type="domain" description="Knr4/Smi1-like" evidence="1">
    <location>
        <begin position="39"/>
        <end position="201"/>
    </location>
</feature>
<dbReference type="STRING" id="1034807.FBFL15_0416"/>
<dbReference type="eggNOG" id="COG5010">
    <property type="taxonomic scope" value="Bacteria"/>
</dbReference>
<dbReference type="KEGG" id="fbr:FBFL15_0416"/>
<dbReference type="SMART" id="SM00860">
    <property type="entry name" value="SMI1_KNR4"/>
    <property type="match status" value="1"/>
</dbReference>
<dbReference type="Proteomes" id="UP000009186">
    <property type="component" value="Chromosome"/>
</dbReference>
<dbReference type="AlphaFoldDB" id="G2Z4Q7"/>
<dbReference type="Pfam" id="PF09346">
    <property type="entry name" value="SMI1_KNR4"/>
    <property type="match status" value="1"/>
</dbReference>
<dbReference type="InterPro" id="IPR018958">
    <property type="entry name" value="Knr4/Smi1-like_dom"/>
</dbReference>
<evidence type="ECO:0000313" key="3">
    <source>
        <dbReference type="Proteomes" id="UP000009186"/>
    </source>
</evidence>
<reference evidence="2 3" key="1">
    <citation type="journal article" date="2011" name="Appl. Environ. Microbiol.">
        <title>Complete genome sequence of the fish pathogen Flavobacterium branchiophilum.</title>
        <authorList>
            <consortium name="1:IP"/>
            <consortium name="Microbial Evolutionary Genomics,F-75015 Paris"/>
            <consortium name="France 2:CNRS"/>
            <consortium name="URA2171"/>
            <consortium name="F-75015 Paris,France 3:Unite de Virologie et Immunologie Mol."/>
            <consortium name="INRA,78352 Jouy en Josas Cedex"/>
            <consortium name="France. 4:Unite de Mathemathique"/>
            <consortium name="Informatique et Genome,INRA"/>
            <consortium name="78352 Jouy en Josas Cedex"/>
            <consortium name="France. 5:CEA/Genoscope"/>
            <consortium name="Evry"/>
            <consortium name="France"/>
            <person name="Touchon M."/>
            <person name="Barbier P."/>
            <person name="Bernardet J.F."/>
            <person name="Loux V."/>
            <person name="Vacherie B."/>
            <person name="Barbe V."/>
            <person name="Rocha E.P."/>
            <person name="Duchaud E."/>
        </authorList>
    </citation>
    <scope>NUCLEOTIDE SEQUENCE [LARGE SCALE GENOMIC DNA]</scope>
    <source>
        <strain evidence="2 3">FL-15</strain>
    </source>
</reference>
<dbReference type="EMBL" id="FQ859183">
    <property type="protein sequence ID" value="CCB68544.1"/>
    <property type="molecule type" value="Genomic_DNA"/>
</dbReference>
<proteinExistence type="predicted"/>
<gene>
    <name evidence="2" type="ordered locus">FBFL15_0416</name>
</gene>
<organism evidence="2 3">
    <name type="scientific">Flavobacterium branchiophilum (strain FL-15)</name>
    <dbReference type="NCBI Taxonomy" id="1034807"/>
    <lineage>
        <taxon>Bacteria</taxon>
        <taxon>Pseudomonadati</taxon>
        <taxon>Bacteroidota</taxon>
        <taxon>Flavobacteriia</taxon>
        <taxon>Flavobacteriales</taxon>
        <taxon>Flavobacteriaceae</taxon>
        <taxon>Flavobacterium</taxon>
    </lineage>
</organism>
<name>G2Z4Q7_FLABF</name>
<dbReference type="RefSeq" id="WP_014083024.1">
    <property type="nucleotide sequence ID" value="NC_016001.1"/>
</dbReference>
<sequence length="209" mass="24743">MKFEEQISRIKEKLNRLKEADQDYEIFGSDTHEYNLNPTKTEEELIKFENENQITLPEEYREFLLYVGNGGAGPYYGLELLENGREVDLDYIDGKDLIDLSKPFPFTEHWNIEFEEMNDDNFEEIEEQKNKNYYDNKFVSGLLRISNFGCGVRMNIVVNGKEKGNIWVDDRVNENGIFPDPYFDITDKITFLGWYELWLDISLKEKNIS</sequence>
<evidence type="ECO:0000259" key="1">
    <source>
        <dbReference type="SMART" id="SM00860"/>
    </source>
</evidence>